<reference evidence="4" key="1">
    <citation type="submission" date="2021-01" db="EMBL/GenBank/DDBJ databases">
        <authorList>
            <person name="Corre E."/>
            <person name="Pelletier E."/>
            <person name="Niang G."/>
            <person name="Scheremetjew M."/>
            <person name="Finn R."/>
            <person name="Kale V."/>
            <person name="Holt S."/>
            <person name="Cochrane G."/>
            <person name="Meng A."/>
            <person name="Brown T."/>
            <person name="Cohen L."/>
        </authorList>
    </citation>
    <scope>NUCLEOTIDE SEQUENCE</scope>
    <source>
        <strain evidence="4">CCMP127</strain>
    </source>
</reference>
<organism evidence="4">
    <name type="scientific">Amphora coffeiformis</name>
    <dbReference type="NCBI Taxonomy" id="265554"/>
    <lineage>
        <taxon>Eukaryota</taxon>
        <taxon>Sar</taxon>
        <taxon>Stramenopiles</taxon>
        <taxon>Ochrophyta</taxon>
        <taxon>Bacillariophyta</taxon>
        <taxon>Bacillariophyceae</taxon>
        <taxon>Bacillariophycidae</taxon>
        <taxon>Thalassiophysales</taxon>
        <taxon>Catenulaceae</taxon>
        <taxon>Amphora</taxon>
    </lineage>
</organism>
<evidence type="ECO:0000313" key="4">
    <source>
        <dbReference type="EMBL" id="CAE0407543.1"/>
    </source>
</evidence>
<dbReference type="AlphaFoldDB" id="A0A7S3P6U8"/>
<feature type="compositionally biased region" description="Basic and acidic residues" evidence="2">
    <location>
        <begin position="145"/>
        <end position="164"/>
    </location>
</feature>
<feature type="compositionally biased region" description="Basic and acidic residues" evidence="2">
    <location>
        <begin position="119"/>
        <end position="133"/>
    </location>
</feature>
<feature type="transmembrane region" description="Helical" evidence="3">
    <location>
        <begin position="34"/>
        <end position="54"/>
    </location>
</feature>
<proteinExistence type="predicted"/>
<keyword evidence="3" id="KW-1133">Transmembrane helix</keyword>
<protein>
    <submittedName>
        <fullName evidence="4">Uncharacterized protein</fullName>
    </submittedName>
</protein>
<name>A0A7S3P6U8_9STRA</name>
<sequence length="369" mass="42703">MTTTMMTEQVHAEQQQQQQQQMSIFDWTTVLLEAFIFVTSEVFLLVCAIVVTLNDAYDRFDQQMCRVEETIARFPSRITCYLRETLFMAPVKKFIILMDALRGSSRNCRAPETEFHAAEEYRKEQQKEMERQQMQRARILAQQQQKEKEQQRQYEAKQNQERQRTLQQARKAEHRRQTLVLDEYVRCERARLELREKQWAEQAKHRVLEPLVKSQAQIDREIALWNDVNRPNVNEERRLKFEAAKAAREAAAQRKEVMRREEMARMDVTLQTPQLSFVAVSPVSPVHQEFQAAQPFMATAPPTLAQPTAAATAPTPVAQPVAAAAASAPLSDEEAAAARKAARKAKKLAREAKEKAEKEQLEYLEKIFA</sequence>
<feature type="region of interest" description="Disordered" evidence="2">
    <location>
        <begin position="119"/>
        <end position="172"/>
    </location>
</feature>
<evidence type="ECO:0000256" key="1">
    <source>
        <dbReference type="SAM" id="Coils"/>
    </source>
</evidence>
<keyword evidence="3" id="KW-0812">Transmembrane</keyword>
<keyword evidence="1" id="KW-0175">Coiled coil</keyword>
<evidence type="ECO:0000256" key="2">
    <source>
        <dbReference type="SAM" id="MobiDB-lite"/>
    </source>
</evidence>
<feature type="coiled-coil region" evidence="1">
    <location>
        <begin position="335"/>
        <end position="366"/>
    </location>
</feature>
<dbReference type="EMBL" id="HBIM01006303">
    <property type="protein sequence ID" value="CAE0407543.1"/>
    <property type="molecule type" value="Transcribed_RNA"/>
</dbReference>
<accession>A0A7S3P6U8</accession>
<gene>
    <name evidence="4" type="ORF">ACOF00016_LOCUS5366</name>
</gene>
<keyword evidence="3" id="KW-0472">Membrane</keyword>
<evidence type="ECO:0000256" key="3">
    <source>
        <dbReference type="SAM" id="Phobius"/>
    </source>
</evidence>